<reference evidence="2 3" key="1">
    <citation type="submission" date="2019-10" db="EMBL/GenBank/DDBJ databases">
        <title>Rubrobacter sp nov SCSIO 52915 isolated from a deep-sea sediment in the South China Sea.</title>
        <authorList>
            <person name="Chen R.W."/>
        </authorList>
    </citation>
    <scope>NUCLEOTIDE SEQUENCE [LARGE SCALE GENOMIC DNA]</scope>
    <source>
        <strain evidence="2 3">SCSIO 52915</strain>
    </source>
</reference>
<dbReference type="InterPro" id="IPR036249">
    <property type="entry name" value="Thioredoxin-like_sf"/>
</dbReference>
<dbReference type="KEGG" id="rmar:GBA65_19795"/>
<dbReference type="Gene3D" id="3.40.30.10">
    <property type="entry name" value="Glutaredoxin"/>
    <property type="match status" value="1"/>
</dbReference>
<dbReference type="SUPFAM" id="SSF52833">
    <property type="entry name" value="Thioredoxin-like"/>
    <property type="match status" value="1"/>
</dbReference>
<evidence type="ECO:0000313" key="2">
    <source>
        <dbReference type="EMBL" id="QIN80385.1"/>
    </source>
</evidence>
<dbReference type="PROSITE" id="PS51354">
    <property type="entry name" value="GLUTAREDOXIN_2"/>
    <property type="match status" value="1"/>
</dbReference>
<feature type="domain" description="Glutaredoxin" evidence="1">
    <location>
        <begin position="2"/>
        <end position="47"/>
    </location>
</feature>
<protein>
    <submittedName>
        <fullName evidence="2">Glutaredoxin family protein</fullName>
    </submittedName>
</protein>
<name>A0A6G8Q1S4_9ACTN</name>
<evidence type="ECO:0000313" key="3">
    <source>
        <dbReference type="Proteomes" id="UP000502706"/>
    </source>
</evidence>
<dbReference type="EMBL" id="CP045121">
    <property type="protein sequence ID" value="QIN80385.1"/>
    <property type="molecule type" value="Genomic_DNA"/>
</dbReference>
<accession>A0A6G8Q1S4</accession>
<dbReference type="CDD" id="cd02976">
    <property type="entry name" value="NrdH"/>
    <property type="match status" value="1"/>
</dbReference>
<evidence type="ECO:0000259" key="1">
    <source>
        <dbReference type="Pfam" id="PF00462"/>
    </source>
</evidence>
<organism evidence="2 3">
    <name type="scientific">Rubrobacter marinus</name>
    <dbReference type="NCBI Taxonomy" id="2653852"/>
    <lineage>
        <taxon>Bacteria</taxon>
        <taxon>Bacillati</taxon>
        <taxon>Actinomycetota</taxon>
        <taxon>Rubrobacteria</taxon>
        <taxon>Rubrobacterales</taxon>
        <taxon>Rubrobacteraceae</taxon>
        <taxon>Rubrobacter</taxon>
    </lineage>
</organism>
<sequence length="69" mass="7695">MFCDRTEEFLRGKGVEYTVRNIAEDEGAMVELERMGTMTTPVAVIRSEGGQEEVVVGFDRAKLERALGL</sequence>
<dbReference type="Pfam" id="PF00462">
    <property type="entry name" value="Glutaredoxin"/>
    <property type="match status" value="1"/>
</dbReference>
<dbReference type="InterPro" id="IPR002109">
    <property type="entry name" value="Glutaredoxin"/>
</dbReference>
<dbReference type="Proteomes" id="UP000502706">
    <property type="component" value="Chromosome"/>
</dbReference>
<proteinExistence type="predicted"/>
<gene>
    <name evidence="2" type="ORF">GBA65_19795</name>
</gene>
<dbReference type="AlphaFoldDB" id="A0A6G8Q1S4"/>
<keyword evidence="3" id="KW-1185">Reference proteome</keyword>